<dbReference type="PROSITE" id="PS50053">
    <property type="entry name" value="UBIQUITIN_2"/>
    <property type="match status" value="3"/>
</dbReference>
<name>A0A068YD47_ECHMU</name>
<dbReference type="GO" id="GO:0031593">
    <property type="term" value="F:polyubiquitin modification-dependent protein binding"/>
    <property type="evidence" value="ECO:0007669"/>
    <property type="project" value="TreeGrafter"/>
</dbReference>
<accession>A0A068YD47</accession>
<dbReference type="GO" id="GO:0005829">
    <property type="term" value="C:cytosol"/>
    <property type="evidence" value="ECO:0007669"/>
    <property type="project" value="TreeGrafter"/>
</dbReference>
<dbReference type="InterPro" id="IPR015496">
    <property type="entry name" value="Ubiquilin"/>
</dbReference>
<dbReference type="EMBL" id="LN902841">
    <property type="protein sequence ID" value="CDS40258.1"/>
    <property type="molecule type" value="Genomic_DNA"/>
</dbReference>
<dbReference type="SMART" id="SM00213">
    <property type="entry name" value="UBQ"/>
    <property type="match status" value="3"/>
</dbReference>
<dbReference type="InterPro" id="IPR000626">
    <property type="entry name" value="Ubiquitin-like_dom"/>
</dbReference>
<feature type="domain" description="Ubiquitin-like" evidence="1">
    <location>
        <begin position="1"/>
        <end position="71"/>
    </location>
</feature>
<dbReference type="SUPFAM" id="SSF54236">
    <property type="entry name" value="Ubiquitin-like"/>
    <property type="match status" value="3"/>
</dbReference>
<dbReference type="Proteomes" id="UP000017246">
    <property type="component" value="Unassembled WGS sequence"/>
</dbReference>
<feature type="domain" description="Ubiquitin-like" evidence="1">
    <location>
        <begin position="160"/>
        <end position="229"/>
    </location>
</feature>
<dbReference type="GO" id="GO:0006511">
    <property type="term" value="P:ubiquitin-dependent protein catabolic process"/>
    <property type="evidence" value="ECO:0007669"/>
    <property type="project" value="TreeGrafter"/>
</dbReference>
<organism evidence="2 3">
    <name type="scientific">Echinococcus multilocularis</name>
    <name type="common">Fox tapeworm</name>
    <dbReference type="NCBI Taxonomy" id="6211"/>
    <lineage>
        <taxon>Eukaryota</taxon>
        <taxon>Metazoa</taxon>
        <taxon>Spiralia</taxon>
        <taxon>Lophotrochozoa</taxon>
        <taxon>Platyhelminthes</taxon>
        <taxon>Cestoda</taxon>
        <taxon>Eucestoda</taxon>
        <taxon>Cyclophyllidea</taxon>
        <taxon>Taeniidae</taxon>
        <taxon>Echinococcus</taxon>
    </lineage>
</organism>
<dbReference type="CDD" id="cd17039">
    <property type="entry name" value="Ubl_ubiquitin_like"/>
    <property type="match status" value="3"/>
</dbReference>
<dbReference type="STRING" id="6211.A0A068YD47"/>
<feature type="domain" description="Ubiquitin-like" evidence="1">
    <location>
        <begin position="79"/>
        <end position="154"/>
    </location>
</feature>
<dbReference type="Gene3D" id="3.10.20.90">
    <property type="entry name" value="Phosphatidylinositol 3-kinase Catalytic Subunit, Chain A, domain 1"/>
    <property type="match status" value="3"/>
</dbReference>
<sequence>MLLNVVYDCKDFCSVNVDDRGTVEDLKCAILQAQNVSIEEQTLTFGGTTLENERCLSEYGLSNCCTVNLTLPITFHPKIQIYVKTPCNECFPLIVTTQDTVCEVKQQFSCCCPVKYNAPEFVFESWLMEDERQLCGYGVEEGSMLNLVDRLPPGAGMPPIKVYIKSPSDQVNEFEFPQTMTVRMVKEAVSKCLCLRPGSFSLVYKGCPLAENATLYESCINHGAVICVVKSNRC</sequence>
<dbReference type="PANTHER" id="PTHR10677">
    <property type="entry name" value="UBIQUILIN"/>
    <property type="match status" value="1"/>
</dbReference>
<proteinExistence type="predicted"/>
<reference evidence="2" key="1">
    <citation type="journal article" date="2013" name="Nature">
        <title>The genomes of four tapeworm species reveal adaptations to parasitism.</title>
        <authorList>
            <person name="Tsai I.J."/>
            <person name="Zarowiecki M."/>
            <person name="Holroyd N."/>
            <person name="Garciarrubio A."/>
            <person name="Sanchez-Flores A."/>
            <person name="Brooks K.L."/>
            <person name="Tracey A."/>
            <person name="Bobes R.J."/>
            <person name="Fragoso G."/>
            <person name="Sciutto E."/>
            <person name="Aslett M."/>
            <person name="Beasley H."/>
            <person name="Bennett H.M."/>
            <person name="Cai J."/>
            <person name="Camicia F."/>
            <person name="Clark R."/>
            <person name="Cucher M."/>
            <person name="De Silva N."/>
            <person name="Day T.A."/>
            <person name="Deplazes P."/>
            <person name="Estrada K."/>
            <person name="Fernandez C."/>
            <person name="Holland P.W."/>
            <person name="Hou J."/>
            <person name="Hu S."/>
            <person name="Huckvale T."/>
            <person name="Hung S.S."/>
            <person name="Kamenetzky L."/>
            <person name="Keane J.A."/>
            <person name="Kiss F."/>
            <person name="Koziol U."/>
            <person name="Lambert O."/>
            <person name="Liu K."/>
            <person name="Luo X."/>
            <person name="Luo Y."/>
            <person name="Macchiaroli N."/>
            <person name="Nichol S."/>
            <person name="Paps J."/>
            <person name="Parkinson J."/>
            <person name="Pouchkina-Stantcheva N."/>
            <person name="Riddiford N."/>
            <person name="Rosenzvit M."/>
            <person name="Salinas G."/>
            <person name="Wasmuth J.D."/>
            <person name="Zamanian M."/>
            <person name="Zheng Y."/>
            <person name="Cai X."/>
            <person name="Soberon X."/>
            <person name="Olson P.D."/>
            <person name="Laclette J.P."/>
            <person name="Brehm K."/>
            <person name="Berriman M."/>
            <person name="Garciarrubio A."/>
            <person name="Bobes R.J."/>
            <person name="Fragoso G."/>
            <person name="Sanchez-Flores A."/>
            <person name="Estrada K."/>
            <person name="Cevallos M.A."/>
            <person name="Morett E."/>
            <person name="Gonzalez V."/>
            <person name="Portillo T."/>
            <person name="Ochoa-Leyva A."/>
            <person name="Jose M.V."/>
            <person name="Sciutto E."/>
            <person name="Landa A."/>
            <person name="Jimenez L."/>
            <person name="Valdes V."/>
            <person name="Carrero J.C."/>
            <person name="Larralde C."/>
            <person name="Morales-Montor J."/>
            <person name="Limon-Lason J."/>
            <person name="Soberon X."/>
            <person name="Laclette J.P."/>
        </authorList>
    </citation>
    <scope>NUCLEOTIDE SEQUENCE [LARGE SCALE GENOMIC DNA]</scope>
</reference>
<dbReference type="InterPro" id="IPR029071">
    <property type="entry name" value="Ubiquitin-like_domsf"/>
</dbReference>
<dbReference type="AlphaFoldDB" id="A0A068YD47"/>
<dbReference type="PANTHER" id="PTHR10677:SF3">
    <property type="entry name" value="FI07626P-RELATED"/>
    <property type="match status" value="1"/>
</dbReference>
<evidence type="ECO:0000313" key="2">
    <source>
        <dbReference type="EMBL" id="CDS40258.1"/>
    </source>
</evidence>
<keyword evidence="3" id="KW-1185">Reference proteome</keyword>
<dbReference type="OMA" id="SRTIGCE"/>
<dbReference type="eggNOG" id="KOG0001">
    <property type="taxonomic scope" value="Eukaryota"/>
</dbReference>
<gene>
    <name evidence="2" type="ORF">EmuJ_000782900</name>
</gene>
<dbReference type="Pfam" id="PF00240">
    <property type="entry name" value="ubiquitin"/>
    <property type="match status" value="2"/>
</dbReference>
<dbReference type="OrthoDB" id="756206at2759"/>
<evidence type="ECO:0000313" key="3">
    <source>
        <dbReference type="Proteomes" id="UP000017246"/>
    </source>
</evidence>
<protein>
    <submittedName>
        <fullName evidence="2">Polyubiquitin</fullName>
    </submittedName>
</protein>
<reference evidence="2" key="2">
    <citation type="submission" date="2015-11" db="EMBL/GenBank/DDBJ databases">
        <authorList>
            <person name="Zhang Y."/>
            <person name="Guo Z."/>
        </authorList>
    </citation>
    <scope>NUCLEOTIDE SEQUENCE</scope>
</reference>
<evidence type="ECO:0000259" key="1">
    <source>
        <dbReference type="PROSITE" id="PS50053"/>
    </source>
</evidence>